<protein>
    <submittedName>
        <fullName evidence="1">Uncharacterized protein</fullName>
    </submittedName>
</protein>
<accession>A0A4Y8DJF6</accession>
<name>A0A4Y8DJF6_9HELO</name>
<proteinExistence type="predicted"/>
<dbReference type="AlphaFoldDB" id="A0A4Y8DJF6"/>
<keyword evidence="2" id="KW-1185">Reference proteome</keyword>
<evidence type="ECO:0000313" key="1">
    <source>
        <dbReference type="EMBL" id="TEY86472.1"/>
    </source>
</evidence>
<sequence>MPDVTSNRTWKRIAVFKIDSLQVNLAPLSNGCGLTTHVLANIERKYNETPEPVGAGEQLVC</sequence>
<reference evidence="1 2" key="1">
    <citation type="submission" date="2017-11" db="EMBL/GenBank/DDBJ databases">
        <title>Comparative genomics of Botrytis spp.</title>
        <authorList>
            <person name="Valero-Jimenez C.A."/>
            <person name="Tapia P."/>
            <person name="Veloso J."/>
            <person name="Silva-Moreno E."/>
            <person name="Staats M."/>
            <person name="Valdes J.H."/>
            <person name="Van Kan J.A.L."/>
        </authorList>
    </citation>
    <scope>NUCLEOTIDE SEQUENCE [LARGE SCALE GENOMIC DNA]</scope>
    <source>
        <strain evidence="1 2">MUCL2830</strain>
    </source>
</reference>
<evidence type="ECO:0000313" key="2">
    <source>
        <dbReference type="Proteomes" id="UP000297299"/>
    </source>
</evidence>
<comment type="caution">
    <text evidence="1">The sequence shown here is derived from an EMBL/GenBank/DDBJ whole genome shotgun (WGS) entry which is preliminary data.</text>
</comment>
<dbReference type="Proteomes" id="UP000297299">
    <property type="component" value="Unassembled WGS sequence"/>
</dbReference>
<gene>
    <name evidence="1" type="ORF">BOTCAL_0008g00470</name>
</gene>
<dbReference type="EMBL" id="PHWZ01000008">
    <property type="protein sequence ID" value="TEY86472.1"/>
    <property type="molecule type" value="Genomic_DNA"/>
</dbReference>
<organism evidence="1 2">
    <name type="scientific">Botryotinia calthae</name>
    <dbReference type="NCBI Taxonomy" id="38488"/>
    <lineage>
        <taxon>Eukaryota</taxon>
        <taxon>Fungi</taxon>
        <taxon>Dikarya</taxon>
        <taxon>Ascomycota</taxon>
        <taxon>Pezizomycotina</taxon>
        <taxon>Leotiomycetes</taxon>
        <taxon>Helotiales</taxon>
        <taxon>Sclerotiniaceae</taxon>
        <taxon>Botryotinia</taxon>
    </lineage>
</organism>